<dbReference type="RefSeq" id="WP_068117027.1">
    <property type="nucleotide sequence ID" value="NZ_CCXJ01000063.1"/>
</dbReference>
<evidence type="ECO:0000313" key="1">
    <source>
        <dbReference type="EMBL" id="MDP9821048.1"/>
    </source>
</evidence>
<gene>
    <name evidence="1" type="ORF">J2S59_000857</name>
</gene>
<comment type="caution">
    <text evidence="1">The sequence shown here is derived from an EMBL/GenBank/DDBJ whole genome shotgun (WGS) entry which is preliminary data.</text>
</comment>
<dbReference type="Proteomes" id="UP001240447">
    <property type="component" value="Unassembled WGS sequence"/>
</dbReference>
<organism evidence="1 2">
    <name type="scientific">Nocardioides massiliensis</name>
    <dbReference type="NCBI Taxonomy" id="1325935"/>
    <lineage>
        <taxon>Bacteria</taxon>
        <taxon>Bacillati</taxon>
        <taxon>Actinomycetota</taxon>
        <taxon>Actinomycetes</taxon>
        <taxon>Propionibacteriales</taxon>
        <taxon>Nocardioidaceae</taxon>
        <taxon>Nocardioides</taxon>
    </lineage>
</organism>
<name>A0ABT9NKV4_9ACTN</name>
<reference evidence="1 2" key="1">
    <citation type="submission" date="2023-07" db="EMBL/GenBank/DDBJ databases">
        <title>Sequencing the genomes of 1000 actinobacteria strains.</title>
        <authorList>
            <person name="Klenk H.-P."/>
        </authorList>
    </citation>
    <scope>NUCLEOTIDE SEQUENCE [LARGE SCALE GENOMIC DNA]</scope>
    <source>
        <strain evidence="1 2">GD13</strain>
    </source>
</reference>
<keyword evidence="1" id="KW-0689">Ribosomal protein</keyword>
<protein>
    <submittedName>
        <fullName evidence="1">Ribosomal protein L21E</fullName>
    </submittedName>
</protein>
<proteinExistence type="predicted"/>
<sequence>MSTTARVESRPDCDLCQSYGQRTSAVYDARTRQGAWAYLCLRHFSTHTEGRLGTGYGQRLVVEGEERPTPKRHGHPHLPEVGDEVVVRHGASAWNAALAEWEGSRGEVVGFTGTYYQVRLSDGDVRDLHWQHIERVPTP</sequence>
<dbReference type="GO" id="GO:0005840">
    <property type="term" value="C:ribosome"/>
    <property type="evidence" value="ECO:0007669"/>
    <property type="project" value="UniProtKB-KW"/>
</dbReference>
<dbReference type="EMBL" id="JAUSQM010000001">
    <property type="protein sequence ID" value="MDP9821048.1"/>
    <property type="molecule type" value="Genomic_DNA"/>
</dbReference>
<accession>A0ABT9NKV4</accession>
<keyword evidence="2" id="KW-1185">Reference proteome</keyword>
<evidence type="ECO:0000313" key="2">
    <source>
        <dbReference type="Proteomes" id="UP001240447"/>
    </source>
</evidence>
<keyword evidence="1" id="KW-0687">Ribonucleoprotein</keyword>